<keyword evidence="8" id="KW-1185">Reference proteome</keyword>
<dbReference type="GO" id="GO:0032153">
    <property type="term" value="C:cell division site"/>
    <property type="evidence" value="ECO:0007669"/>
    <property type="project" value="TreeGrafter"/>
</dbReference>
<evidence type="ECO:0000256" key="6">
    <source>
        <dbReference type="SAM" id="Phobius"/>
    </source>
</evidence>
<sequence length="326" mass="35065">MGAALLPRFIPPFFLFAAFLLSLLVSLSMPIIKAVYLFEITSQIDDAPITSVASSIRFGLWGWCAGAQEPQGPKYVHDAVCSETRLGYDVDPALLQLTGYPSLAQAVLKGLTVVLILHPVACGITFFSFLLSLLVACRPSTPHAIPIITLVLSIFPLFITTIAFGIDLGLVLICRSRVSSATGGSLTVRWGNGVWMTCAAWICLWISLFGLSAVACYCCGCGGPRSGKHFSLISHLHLTSALSDTNPLSCIRSFSHRPEDTQSESDDNIVGSPMELRPRGSQSPIGEDPEAPPPRKPRPETMDTARTGETSGSVRTTAGRFHEDLD</sequence>
<dbReference type="OrthoDB" id="3881at2759"/>
<dbReference type="GO" id="GO:0035838">
    <property type="term" value="C:growing cell tip"/>
    <property type="evidence" value="ECO:0007669"/>
    <property type="project" value="TreeGrafter"/>
</dbReference>
<protein>
    <recommendedName>
        <fullName evidence="9">Pali-domain-containing protein</fullName>
    </recommendedName>
</protein>
<dbReference type="Pfam" id="PF06687">
    <property type="entry name" value="SUR7"/>
    <property type="match status" value="1"/>
</dbReference>
<evidence type="ECO:0000256" key="1">
    <source>
        <dbReference type="ARBA" id="ARBA00004141"/>
    </source>
</evidence>
<evidence type="ECO:0008006" key="9">
    <source>
        <dbReference type="Google" id="ProtNLM"/>
    </source>
</evidence>
<dbReference type="EMBL" id="KL198018">
    <property type="protein sequence ID" value="KDQ20068.1"/>
    <property type="molecule type" value="Genomic_DNA"/>
</dbReference>
<feature type="region of interest" description="Disordered" evidence="5">
    <location>
        <begin position="253"/>
        <end position="326"/>
    </location>
</feature>
<keyword evidence="3 6" id="KW-1133">Transmembrane helix</keyword>
<dbReference type="InterPro" id="IPR051380">
    <property type="entry name" value="pH-response_reg_palI/RIM9"/>
</dbReference>
<evidence type="ECO:0000313" key="7">
    <source>
        <dbReference type="EMBL" id="KDQ20068.1"/>
    </source>
</evidence>
<dbReference type="GO" id="GO:0005886">
    <property type="term" value="C:plasma membrane"/>
    <property type="evidence" value="ECO:0007669"/>
    <property type="project" value="InterPro"/>
</dbReference>
<dbReference type="InParanoid" id="A0A067MWD3"/>
<proteinExistence type="predicted"/>
<name>A0A067MWD3_BOTB1</name>
<evidence type="ECO:0000256" key="4">
    <source>
        <dbReference type="ARBA" id="ARBA00023136"/>
    </source>
</evidence>
<dbReference type="Proteomes" id="UP000027195">
    <property type="component" value="Unassembled WGS sequence"/>
</dbReference>
<dbReference type="PANTHER" id="PTHR28013">
    <property type="entry name" value="PROTEIN DCV1-RELATED"/>
    <property type="match status" value="1"/>
</dbReference>
<feature type="transmembrane region" description="Helical" evidence="6">
    <location>
        <begin position="147"/>
        <end position="173"/>
    </location>
</feature>
<organism evidence="7 8">
    <name type="scientific">Botryobasidium botryosum (strain FD-172 SS1)</name>
    <dbReference type="NCBI Taxonomy" id="930990"/>
    <lineage>
        <taxon>Eukaryota</taxon>
        <taxon>Fungi</taxon>
        <taxon>Dikarya</taxon>
        <taxon>Basidiomycota</taxon>
        <taxon>Agaricomycotina</taxon>
        <taxon>Agaricomycetes</taxon>
        <taxon>Cantharellales</taxon>
        <taxon>Botryobasidiaceae</taxon>
        <taxon>Botryobasidium</taxon>
    </lineage>
</organism>
<dbReference type="STRING" id="930990.A0A067MWD3"/>
<dbReference type="HOGENOM" id="CLU_852558_0_0_1"/>
<keyword evidence="2 6" id="KW-0812">Transmembrane</keyword>
<evidence type="ECO:0000256" key="3">
    <source>
        <dbReference type="ARBA" id="ARBA00022989"/>
    </source>
</evidence>
<dbReference type="PANTHER" id="PTHR28013:SF3">
    <property type="entry name" value="PROTEIN DCV1-RELATED"/>
    <property type="match status" value="1"/>
</dbReference>
<dbReference type="InterPro" id="IPR009571">
    <property type="entry name" value="SUR7/Rim9-like_fungi"/>
</dbReference>
<evidence type="ECO:0000313" key="8">
    <source>
        <dbReference type="Proteomes" id="UP000027195"/>
    </source>
</evidence>
<gene>
    <name evidence="7" type="ORF">BOTBODRAFT_102054</name>
</gene>
<accession>A0A067MWD3</accession>
<keyword evidence="4 6" id="KW-0472">Membrane</keyword>
<feature type="transmembrane region" description="Helical" evidence="6">
    <location>
        <begin position="111"/>
        <end position="135"/>
    </location>
</feature>
<comment type="subcellular location">
    <subcellularLocation>
        <location evidence="1">Membrane</location>
        <topology evidence="1">Multi-pass membrane protein</topology>
    </subcellularLocation>
</comment>
<dbReference type="AlphaFoldDB" id="A0A067MWD3"/>
<feature type="compositionally biased region" description="Polar residues" evidence="5">
    <location>
        <begin position="307"/>
        <end position="316"/>
    </location>
</feature>
<evidence type="ECO:0000256" key="2">
    <source>
        <dbReference type="ARBA" id="ARBA00022692"/>
    </source>
</evidence>
<evidence type="ECO:0000256" key="5">
    <source>
        <dbReference type="SAM" id="MobiDB-lite"/>
    </source>
</evidence>
<reference evidence="8" key="1">
    <citation type="journal article" date="2014" name="Proc. Natl. Acad. Sci. U.S.A.">
        <title>Extensive sampling of basidiomycete genomes demonstrates inadequacy of the white-rot/brown-rot paradigm for wood decay fungi.</title>
        <authorList>
            <person name="Riley R."/>
            <person name="Salamov A.A."/>
            <person name="Brown D.W."/>
            <person name="Nagy L.G."/>
            <person name="Floudas D."/>
            <person name="Held B.W."/>
            <person name="Levasseur A."/>
            <person name="Lombard V."/>
            <person name="Morin E."/>
            <person name="Otillar R."/>
            <person name="Lindquist E.A."/>
            <person name="Sun H."/>
            <person name="LaButti K.M."/>
            <person name="Schmutz J."/>
            <person name="Jabbour D."/>
            <person name="Luo H."/>
            <person name="Baker S.E."/>
            <person name="Pisabarro A.G."/>
            <person name="Walton J.D."/>
            <person name="Blanchette R.A."/>
            <person name="Henrissat B."/>
            <person name="Martin F."/>
            <person name="Cullen D."/>
            <person name="Hibbett D.S."/>
            <person name="Grigoriev I.V."/>
        </authorList>
    </citation>
    <scope>NUCLEOTIDE SEQUENCE [LARGE SCALE GENOMIC DNA]</scope>
    <source>
        <strain evidence="8">FD-172 SS1</strain>
    </source>
</reference>
<feature type="transmembrane region" description="Helical" evidence="6">
    <location>
        <begin position="193"/>
        <end position="219"/>
    </location>
</feature>